<sequence length="108" mass="11909">MGAYTIHLVQPVLIRASHFTPSTSSLTIGRALVTDSLEKWLVPEPPPLWRFPGTRKQYDQAAHNQSSARCFGFPGIHCARPGNHEHRLSTLAANYLGCHRSCCAPSLT</sequence>
<organism evidence="1 2">
    <name type="scientific">Portunus trituberculatus</name>
    <name type="common">Swimming crab</name>
    <name type="synonym">Neptunus trituberculatus</name>
    <dbReference type="NCBI Taxonomy" id="210409"/>
    <lineage>
        <taxon>Eukaryota</taxon>
        <taxon>Metazoa</taxon>
        <taxon>Ecdysozoa</taxon>
        <taxon>Arthropoda</taxon>
        <taxon>Crustacea</taxon>
        <taxon>Multicrustacea</taxon>
        <taxon>Malacostraca</taxon>
        <taxon>Eumalacostraca</taxon>
        <taxon>Eucarida</taxon>
        <taxon>Decapoda</taxon>
        <taxon>Pleocyemata</taxon>
        <taxon>Brachyura</taxon>
        <taxon>Eubrachyura</taxon>
        <taxon>Portunoidea</taxon>
        <taxon>Portunidae</taxon>
        <taxon>Portuninae</taxon>
        <taxon>Portunus</taxon>
    </lineage>
</organism>
<evidence type="ECO:0000313" key="1">
    <source>
        <dbReference type="EMBL" id="MPC34879.1"/>
    </source>
</evidence>
<name>A0A5B7ENX0_PORTR</name>
<keyword evidence="2" id="KW-1185">Reference proteome</keyword>
<dbReference type="EMBL" id="VSRR010003151">
    <property type="protein sequence ID" value="MPC34879.1"/>
    <property type="molecule type" value="Genomic_DNA"/>
</dbReference>
<reference evidence="1 2" key="1">
    <citation type="submission" date="2019-05" db="EMBL/GenBank/DDBJ databases">
        <title>Another draft genome of Portunus trituberculatus and its Hox gene families provides insights of decapod evolution.</title>
        <authorList>
            <person name="Jeong J.-H."/>
            <person name="Song I."/>
            <person name="Kim S."/>
            <person name="Choi T."/>
            <person name="Kim D."/>
            <person name="Ryu S."/>
            <person name="Kim W."/>
        </authorList>
    </citation>
    <scope>NUCLEOTIDE SEQUENCE [LARGE SCALE GENOMIC DNA]</scope>
    <source>
        <tissue evidence="1">Muscle</tissue>
    </source>
</reference>
<proteinExistence type="predicted"/>
<comment type="caution">
    <text evidence="1">The sequence shown here is derived from an EMBL/GenBank/DDBJ whole genome shotgun (WGS) entry which is preliminary data.</text>
</comment>
<evidence type="ECO:0000313" key="2">
    <source>
        <dbReference type="Proteomes" id="UP000324222"/>
    </source>
</evidence>
<gene>
    <name evidence="1" type="ORF">E2C01_028282</name>
</gene>
<dbReference type="AlphaFoldDB" id="A0A5B7ENX0"/>
<dbReference type="Proteomes" id="UP000324222">
    <property type="component" value="Unassembled WGS sequence"/>
</dbReference>
<accession>A0A5B7ENX0</accession>
<protein>
    <submittedName>
        <fullName evidence="1">Uncharacterized protein</fullName>
    </submittedName>
</protein>